<evidence type="ECO:0008006" key="3">
    <source>
        <dbReference type="Google" id="ProtNLM"/>
    </source>
</evidence>
<dbReference type="Proteomes" id="UP000178632">
    <property type="component" value="Unassembled WGS sequence"/>
</dbReference>
<dbReference type="AlphaFoldDB" id="A0A1G2IS32"/>
<dbReference type="EMBL" id="MHPE01000004">
    <property type="protein sequence ID" value="OGZ77595.1"/>
    <property type="molecule type" value="Genomic_DNA"/>
</dbReference>
<proteinExistence type="predicted"/>
<reference evidence="1 2" key="1">
    <citation type="journal article" date="2016" name="Nat. Commun.">
        <title>Thousands of microbial genomes shed light on interconnected biogeochemical processes in an aquifer system.</title>
        <authorList>
            <person name="Anantharaman K."/>
            <person name="Brown C.T."/>
            <person name="Hug L.A."/>
            <person name="Sharon I."/>
            <person name="Castelle C.J."/>
            <person name="Probst A.J."/>
            <person name="Thomas B.C."/>
            <person name="Singh A."/>
            <person name="Wilkins M.J."/>
            <person name="Karaoz U."/>
            <person name="Brodie E.L."/>
            <person name="Williams K.H."/>
            <person name="Hubbard S.S."/>
            <person name="Banfield J.F."/>
        </authorList>
    </citation>
    <scope>NUCLEOTIDE SEQUENCE [LARGE SCALE GENOMIC DNA]</scope>
</reference>
<dbReference type="SUPFAM" id="SSF52980">
    <property type="entry name" value="Restriction endonuclease-like"/>
    <property type="match status" value="1"/>
</dbReference>
<accession>A0A1G2IS32</accession>
<dbReference type="InterPro" id="IPR011335">
    <property type="entry name" value="Restrct_endonuc-II-like"/>
</dbReference>
<organism evidence="1 2">
    <name type="scientific">Candidatus Staskawiczbacteria bacterium RIFCSPLOWO2_12_FULL_37_15</name>
    <dbReference type="NCBI Taxonomy" id="1802218"/>
    <lineage>
        <taxon>Bacteria</taxon>
        <taxon>Candidatus Staskawicziibacteriota</taxon>
    </lineage>
</organism>
<name>A0A1G2IS32_9BACT</name>
<sequence length="158" mass="18419">MNFLEQLTAEWYQYKGYFVRTNIKYGKNAKGKGGHSGEMDVVAYNPKTKELTHIECSTETVEKKKIEPKFQKKFYTAKENYNKIFSFSFENVKTVAIVGFHKTKNELNLGLNVEIKIIPDFIREITEELKEKNPAQDAIPESYPLLRAIQYSSFFNKN</sequence>
<evidence type="ECO:0000313" key="1">
    <source>
        <dbReference type="EMBL" id="OGZ77595.1"/>
    </source>
</evidence>
<gene>
    <name evidence="1" type="ORF">A3G45_03015</name>
</gene>
<protein>
    <recommendedName>
        <fullName evidence="3">Restriction endonuclease type IV Mrr domain-containing protein</fullName>
    </recommendedName>
</protein>
<evidence type="ECO:0000313" key="2">
    <source>
        <dbReference type="Proteomes" id="UP000178632"/>
    </source>
</evidence>
<comment type="caution">
    <text evidence="1">The sequence shown here is derived from an EMBL/GenBank/DDBJ whole genome shotgun (WGS) entry which is preliminary data.</text>
</comment>